<dbReference type="GeneID" id="85345233"/>
<keyword evidence="10" id="KW-1185">Reference proteome</keyword>
<dbReference type="Pfam" id="PF07063">
    <property type="entry name" value="HGLS"/>
    <property type="match status" value="1"/>
</dbReference>
<dbReference type="EMBL" id="MOOE01000017">
    <property type="protein sequence ID" value="KAK1515347.1"/>
    <property type="molecule type" value="Genomic_DNA"/>
</dbReference>
<evidence type="ECO:0000313" key="9">
    <source>
        <dbReference type="EMBL" id="KAK1515347.1"/>
    </source>
</evidence>
<dbReference type="PANTHER" id="PTHR39479">
    <property type="match status" value="1"/>
</dbReference>
<dbReference type="CDD" id="cd16348">
    <property type="entry name" value="VOC_YdcJ_like"/>
    <property type="match status" value="1"/>
</dbReference>
<gene>
    <name evidence="9" type="ORF">CCOS01_13540</name>
</gene>
<dbReference type="InterPro" id="IPR047869">
    <property type="entry name" value="YdcJ_bac-like"/>
</dbReference>
<keyword evidence="3" id="KW-0560">Oxidoreductase</keyword>
<name>A0AAJ0DVV3_9PEZI</name>
<dbReference type="PANTHER" id="PTHR39479:SF2">
    <property type="entry name" value="2-OXOADIPATE DIOXYGENASE_DECARBOXYLASE"/>
    <property type="match status" value="1"/>
</dbReference>
<dbReference type="Gene3D" id="3.10.180.80">
    <property type="entry name" value="Uncharacterised protein PF07063, DUF1338"/>
    <property type="match status" value="1"/>
</dbReference>
<dbReference type="Proteomes" id="UP001240678">
    <property type="component" value="Unassembled WGS sequence"/>
</dbReference>
<dbReference type="InterPro" id="IPR009770">
    <property type="entry name" value="HGLS"/>
</dbReference>
<dbReference type="EC" id="1.13.11.93" evidence="6"/>
<evidence type="ECO:0000256" key="5">
    <source>
        <dbReference type="ARBA" id="ARBA00035013"/>
    </source>
</evidence>
<evidence type="ECO:0000256" key="4">
    <source>
        <dbReference type="ARBA" id="ARBA00023004"/>
    </source>
</evidence>
<dbReference type="AlphaFoldDB" id="A0AAJ0DVV3"/>
<accession>A0AAJ0DVV3</accession>
<evidence type="ECO:0000256" key="6">
    <source>
        <dbReference type="ARBA" id="ARBA00035023"/>
    </source>
</evidence>
<sequence length="449" mass="50722">MRSTTEHVDADEIRSMFAASLSDLYRDEVQQYGTLLDLVSHINHKKSVGEYQPGRIDVERHGAIRLGTAEELAQMRRMFSIMGMYPVGYYDLTIAGLPVHATAFRPVTSEHLERNPFRVFTSLLQLELICDQTLRSQAAAILAKRSIFTPDCLELIDELEGLVSIPRAKAARFITEAIETFRWHKTSTVDLETYRALQDAHPLIADIVCFRGPHINHLTPRVLDIDEAQSEMLRRGLEAKEVIEGPPRRECPILLRQTSFLALEERIAFANGEQDGKHKARFGEIEQRGVALTPAGRQLYDRLIQESFSYEEAGRTKEDHLTQCFKAFPDDWIQLRQQGLAYFSYALADENALLESRKHDGVTSMDDAEFDALIDSGLIKLQPITYEDFLPISAAGIFHSNLRSGGVESAKSTGNRQGFEDALQAKLADSNELYERMEKVSREACIAML</sequence>
<protein>
    <recommendedName>
        <fullName evidence="7">2-oxoadipate dioxygenase/decarboxylase</fullName>
        <ecNumber evidence="6">1.13.11.93</ecNumber>
    </recommendedName>
    <alternativeName>
        <fullName evidence="8">2-hydroxyglutarate synthase</fullName>
    </alternativeName>
</protein>
<comment type="similarity">
    <text evidence="5">Belongs to the 2-oxoadipate dioxygenase/decarboxylase family.</text>
</comment>
<organism evidence="9 10">
    <name type="scientific">Colletotrichum costaricense</name>
    <dbReference type="NCBI Taxonomy" id="1209916"/>
    <lineage>
        <taxon>Eukaryota</taxon>
        <taxon>Fungi</taxon>
        <taxon>Dikarya</taxon>
        <taxon>Ascomycota</taxon>
        <taxon>Pezizomycotina</taxon>
        <taxon>Sordariomycetes</taxon>
        <taxon>Hypocreomycetidae</taxon>
        <taxon>Glomerellales</taxon>
        <taxon>Glomerellaceae</taxon>
        <taxon>Colletotrichum</taxon>
        <taxon>Colletotrichum acutatum species complex</taxon>
    </lineage>
</organism>
<evidence type="ECO:0000313" key="10">
    <source>
        <dbReference type="Proteomes" id="UP001240678"/>
    </source>
</evidence>
<evidence type="ECO:0000256" key="3">
    <source>
        <dbReference type="ARBA" id="ARBA00023002"/>
    </source>
</evidence>
<keyword evidence="4" id="KW-0408">Iron</keyword>
<dbReference type="SMART" id="SM01150">
    <property type="entry name" value="DUF1338"/>
    <property type="match status" value="1"/>
</dbReference>
<evidence type="ECO:0000256" key="8">
    <source>
        <dbReference type="ARBA" id="ARBA00035045"/>
    </source>
</evidence>
<dbReference type="RefSeq" id="XP_060308114.1">
    <property type="nucleotide sequence ID" value="XM_060461686.1"/>
</dbReference>
<evidence type="ECO:0000256" key="7">
    <source>
        <dbReference type="ARBA" id="ARBA00035034"/>
    </source>
</evidence>
<dbReference type="GO" id="GO:0051213">
    <property type="term" value="F:dioxygenase activity"/>
    <property type="evidence" value="ECO:0007669"/>
    <property type="project" value="UniProtKB-KW"/>
</dbReference>
<reference evidence="9 10" key="1">
    <citation type="submission" date="2016-10" db="EMBL/GenBank/DDBJ databases">
        <title>The genome sequence of Colletotrichum fioriniae PJ7.</title>
        <authorList>
            <person name="Baroncelli R."/>
        </authorList>
    </citation>
    <scope>NUCLEOTIDE SEQUENCE [LARGE SCALE GENOMIC DNA]</scope>
    <source>
        <strain evidence="9 10">IMI 309622</strain>
    </source>
</reference>
<comment type="cofactor">
    <cofactor evidence="1">
        <name>Fe(2+)</name>
        <dbReference type="ChEBI" id="CHEBI:29033"/>
    </cofactor>
</comment>
<comment type="caution">
    <text evidence="9">The sequence shown here is derived from an EMBL/GenBank/DDBJ whole genome shotgun (WGS) entry which is preliminary data.</text>
</comment>
<evidence type="ECO:0000256" key="2">
    <source>
        <dbReference type="ARBA" id="ARBA00022964"/>
    </source>
</evidence>
<keyword evidence="2" id="KW-0223">Dioxygenase</keyword>
<evidence type="ECO:0000256" key="1">
    <source>
        <dbReference type="ARBA" id="ARBA00001954"/>
    </source>
</evidence>
<proteinExistence type="inferred from homology"/>